<proteinExistence type="predicted"/>
<dbReference type="STRING" id="561720.SAMN06275492_11439"/>
<reference evidence="3" key="1">
    <citation type="submission" date="2017-04" db="EMBL/GenBank/DDBJ databases">
        <authorList>
            <person name="Varghese N."/>
            <person name="Submissions S."/>
        </authorList>
    </citation>
    <scope>NUCLEOTIDE SEQUENCE [LARGE SCALE GENOMIC DNA]</scope>
    <source>
        <strain evidence="3">USBA 82</strain>
    </source>
</reference>
<accession>A0A1X7JPG7</accession>
<dbReference type="Proteomes" id="UP000193355">
    <property type="component" value="Unassembled WGS sequence"/>
</dbReference>
<evidence type="ECO:0000256" key="1">
    <source>
        <dbReference type="SAM" id="SignalP"/>
    </source>
</evidence>
<evidence type="ECO:0000313" key="3">
    <source>
        <dbReference type="Proteomes" id="UP000193355"/>
    </source>
</evidence>
<dbReference type="EMBL" id="FXBB01000014">
    <property type="protein sequence ID" value="SMG29797.1"/>
    <property type="molecule type" value="Genomic_DNA"/>
</dbReference>
<keyword evidence="3" id="KW-1185">Reference proteome</keyword>
<feature type="signal peptide" evidence="1">
    <location>
        <begin position="1"/>
        <end position="20"/>
    </location>
</feature>
<sequence length="406" mass="45804">MAAVAVATALFFLCPPSSWASPSVEGLPSWLRESAERASTAVWSELDNKGLSHDAMADTFALVMGRIFSGYQVELIWRDSDPVLKMTAKDPSHWVVEMIYPEVPEPPISWLREDGEKVASLLGSHLSSIPYQALSWGDEALRSLVSDSLSLHLPGWKGSVVVRLKEDISVIELSVYPSPPLILATYPSIYSGTLPNLLREGLRESLIKDMVPLLGLPVPWVEKHEVQVNRWAVAALERRNTVINSNALVSLSITPGEIARVEGTVDSRRYVLRAWLSAQAGGGGRSPEFGLHLGRIVQVFPNWDWELYGEGILELEDWNLESRWGLRWAIDGPLWLGAEYVAPDNRLWYRLWLEGNVKGPYLWWRYSEDRDNQGALGYRLNQTISLELHYDDRYDDRWSIRAVGDL</sequence>
<dbReference type="AlphaFoldDB" id="A0A1X7JPG7"/>
<keyword evidence="1" id="KW-0732">Signal</keyword>
<feature type="chain" id="PRO_5013276437" evidence="1">
    <location>
        <begin position="21"/>
        <end position="406"/>
    </location>
</feature>
<name>A0A1X7JPG7_9BACT</name>
<evidence type="ECO:0000313" key="2">
    <source>
        <dbReference type="EMBL" id="SMG29797.1"/>
    </source>
</evidence>
<protein>
    <submittedName>
        <fullName evidence="2">Uncharacterized protein</fullName>
    </submittedName>
</protein>
<organism evidence="2 3">
    <name type="scientific">Dethiosulfovibrio salsuginis</name>
    <dbReference type="NCBI Taxonomy" id="561720"/>
    <lineage>
        <taxon>Bacteria</taxon>
        <taxon>Thermotogati</taxon>
        <taxon>Synergistota</taxon>
        <taxon>Synergistia</taxon>
        <taxon>Synergistales</taxon>
        <taxon>Dethiosulfovibrionaceae</taxon>
        <taxon>Dethiosulfovibrio</taxon>
    </lineage>
</organism>
<gene>
    <name evidence="2" type="ORF">SAMN06275492_11439</name>
</gene>